<dbReference type="Gene3D" id="2.130.10.10">
    <property type="entry name" value="YVTN repeat-like/Quinoprotein amine dehydrogenase"/>
    <property type="match status" value="2"/>
</dbReference>
<proteinExistence type="predicted"/>
<dbReference type="RefSeq" id="XP_034013339.1">
    <property type="nucleotide sequence ID" value="XM_034154389.1"/>
</dbReference>
<feature type="signal peptide" evidence="8">
    <location>
        <begin position="1"/>
        <end position="18"/>
    </location>
</feature>
<evidence type="ECO:0000256" key="1">
    <source>
        <dbReference type="ARBA" id="ARBA00004370"/>
    </source>
</evidence>
<dbReference type="Proteomes" id="UP000449547">
    <property type="component" value="Unassembled WGS sequence"/>
</dbReference>
<keyword evidence="2 7" id="KW-0812">Transmembrane</keyword>
<dbReference type="CDD" id="cd15482">
    <property type="entry name" value="Sialidase_non-viral"/>
    <property type="match status" value="1"/>
</dbReference>
<name>A0A642USN7_DIURU</name>
<keyword evidence="11" id="KW-1185">Reference proteome</keyword>
<dbReference type="Pfam" id="PF15901">
    <property type="entry name" value="Sortilin_C"/>
    <property type="match status" value="2"/>
</dbReference>
<dbReference type="VEuPathDB" id="FungiDB:DIURU_001805"/>
<dbReference type="Pfam" id="PF15902">
    <property type="entry name" value="Sortilin-Vps10"/>
    <property type="match status" value="3"/>
</dbReference>
<dbReference type="InterPro" id="IPR050310">
    <property type="entry name" value="VPS10-sortilin"/>
</dbReference>
<evidence type="ECO:0000256" key="7">
    <source>
        <dbReference type="SAM" id="Phobius"/>
    </source>
</evidence>
<keyword evidence="5" id="KW-0325">Glycoprotein</keyword>
<comment type="subcellular location">
    <subcellularLocation>
        <location evidence="1">Membrane</location>
    </subcellularLocation>
</comment>
<dbReference type="Gene3D" id="3.30.60.270">
    <property type="match status" value="1"/>
</dbReference>
<feature type="domain" description="VPS10" evidence="9">
    <location>
        <begin position="43"/>
        <end position="584"/>
    </location>
</feature>
<sequence>MRWLRALGALVLAATSLASTQPSSVVNNKMKGLYQFFHFAGSSHVVSIDYYPEDNKLWMSFDDGESFKRVSNVKKVSDVIMDTYNSSRAFVFTRYEIFITHDQGKHWTKLELLEKKEDLLFGKVHFNADNSNYIMVSFLDPESHKARDNVYFYTTDGGYQWQRLDTETPVETCLFLKSSKQFKGGVTSSVVCNTADGVVIRSDDWFQSHTEYFIAKNYDVEYMSVESEFFVVEVSYYKAENDEYRTLLVSTSGDDLEESGLRIPWLDIISSTPRLVVGVASSLFASNSAGVSFTEFTNTSAIENPTIKGQLFANFKKENGTRTMFSVDSGHSWSDITPETLALDLQTIKATDSGILAANGRDDKTPKLWVSRDGGMSWKSAVDESCEVEFIDEGNVIVAVPTNLNKRIYYSLDHGDVWETAEFDSEITAKINLFSSNYHVCITGDSGYSAFEYGAFDFTNIFNGVQCGDSDTEEVYAWTDGISLNGQRPRFTRRKASAQCFMKPNSNLIEFEPSQCTDVDFECASGFKLSGNGSCIVDADEMTMLCEGSDSKRLPIKSKVAGNQCQLGKKSNDDFIKYLNVNCSRYRSEKKITSHRTRIPGSIDKYIVRFNDVVVVSDGIVYVSHDAGETFKSYETDDTLVGIHHDSRSNSMVLAGSNSTYFLDVDADNFTKIEAPSRYVKDKSTVLFYRTEQYKSKYDIIWSSCESGDGRDVMDLWYSNDYGGNFKKIISGVEQCQVYHDYRDEAIICMRPQTNSTRKELVASGDLFKNVSVLAGDVVQYKINDDQILVETWDNARDQSEVEYCKLSVGKGEVSLYENDDERGTMAEAAVLLDSVAKLYFRSGGNGSADILDGRNGRVMLASVNYEHDQIDFLRSNVWEQTLIANQAVSPKRLRTMVSRNSVSEWTTIKAPSADSFNRTYNCSSECYLHFESDVFRQALDPTIGSTGGMMVATGSVGAYLDSGEIATFMSADGGDTWREVGKGRKLWAFGNKGSVVALANKDSPSGELEYSLDYGDSWHRYQFSDLPVMVNHLNVSHVPGKGNSMLDFILDVEHEKQHEIVKVNFNRLFSYDCRIQEHEKWKPRNRLDGCRTRNRRARNSMCADRQEFRFRVERSRDGCVCTSYDYACDSGYERDTDGLCKLKPGAVRDESRIACNFGKYYFEKTGYTKLSASHCVNATLPYEGEPKACPATENFRHAPWFIATITVTMFLALSVIVLCLWFLYRRGIKRNGGFKLMWQCYLDNRLSLVENGYIDKVVNAIIKSGLFVGKGVRGACKWLIRGLSKPFSFVSKRQSPVLDHERPPVEEDVRFSGDDPVTTVYHDTAEASSKVSK</sequence>
<keyword evidence="7" id="KW-1133">Transmembrane helix</keyword>
<feature type="chain" id="PRO_5024819223" description="VPS10 domain-containing protein" evidence="8">
    <location>
        <begin position="19"/>
        <end position="1334"/>
    </location>
</feature>
<dbReference type="InterPro" id="IPR031778">
    <property type="entry name" value="Sortilin_N"/>
</dbReference>
<reference evidence="10 11" key="1">
    <citation type="submission" date="2019-07" db="EMBL/GenBank/DDBJ databases">
        <title>Genome assembly of two rare yeast pathogens: Diutina rugosa and Trichomonascus ciferrii.</title>
        <authorList>
            <person name="Mixao V."/>
            <person name="Saus E."/>
            <person name="Hansen A."/>
            <person name="Lass-Flor C."/>
            <person name="Gabaldon T."/>
        </authorList>
    </citation>
    <scope>NUCLEOTIDE SEQUENCE [LARGE SCALE GENOMIC DNA]</scope>
    <source>
        <strain evidence="10 11">CBS 613</strain>
    </source>
</reference>
<dbReference type="GeneID" id="54780458"/>
<dbReference type="EMBL" id="SWFT01000053">
    <property type="protein sequence ID" value="KAA8904729.1"/>
    <property type="molecule type" value="Genomic_DNA"/>
</dbReference>
<evidence type="ECO:0000313" key="10">
    <source>
        <dbReference type="EMBL" id="KAA8904729.1"/>
    </source>
</evidence>
<dbReference type="GO" id="GO:0005794">
    <property type="term" value="C:Golgi apparatus"/>
    <property type="evidence" value="ECO:0007669"/>
    <property type="project" value="TreeGrafter"/>
</dbReference>
<evidence type="ECO:0000256" key="3">
    <source>
        <dbReference type="ARBA" id="ARBA00022737"/>
    </source>
</evidence>
<dbReference type="PANTHER" id="PTHR12106:SF27">
    <property type="entry name" value="SORTILIN-RELATED RECEPTOR"/>
    <property type="match status" value="1"/>
</dbReference>
<evidence type="ECO:0000256" key="2">
    <source>
        <dbReference type="ARBA" id="ARBA00022692"/>
    </source>
</evidence>
<evidence type="ECO:0000256" key="6">
    <source>
        <dbReference type="SAM" id="MobiDB-lite"/>
    </source>
</evidence>
<feature type="transmembrane region" description="Helical" evidence="7">
    <location>
        <begin position="1201"/>
        <end position="1225"/>
    </location>
</feature>
<dbReference type="GO" id="GO:0016020">
    <property type="term" value="C:membrane"/>
    <property type="evidence" value="ECO:0007669"/>
    <property type="project" value="UniProtKB-SubCell"/>
</dbReference>
<feature type="compositionally biased region" description="Basic and acidic residues" evidence="6">
    <location>
        <begin position="1300"/>
        <end position="1314"/>
    </location>
</feature>
<evidence type="ECO:0000313" key="11">
    <source>
        <dbReference type="Proteomes" id="UP000449547"/>
    </source>
</evidence>
<organism evidence="10 11">
    <name type="scientific">Diutina rugosa</name>
    <name type="common">Yeast</name>
    <name type="synonym">Candida rugosa</name>
    <dbReference type="NCBI Taxonomy" id="5481"/>
    <lineage>
        <taxon>Eukaryota</taxon>
        <taxon>Fungi</taxon>
        <taxon>Dikarya</taxon>
        <taxon>Ascomycota</taxon>
        <taxon>Saccharomycotina</taxon>
        <taxon>Pichiomycetes</taxon>
        <taxon>Debaryomycetaceae</taxon>
        <taxon>Diutina</taxon>
    </lineage>
</organism>
<dbReference type="GO" id="GO:0006892">
    <property type="term" value="P:post-Golgi vesicle-mediated transport"/>
    <property type="evidence" value="ECO:0007669"/>
    <property type="project" value="TreeGrafter"/>
</dbReference>
<keyword evidence="4 7" id="KW-0472">Membrane</keyword>
<dbReference type="SMART" id="SM00602">
    <property type="entry name" value="VPS10"/>
    <property type="match status" value="2"/>
</dbReference>
<evidence type="ECO:0000256" key="4">
    <source>
        <dbReference type="ARBA" id="ARBA00023136"/>
    </source>
</evidence>
<keyword evidence="8" id="KW-0732">Signal</keyword>
<gene>
    <name evidence="10" type="ORF">DIURU_001805</name>
</gene>
<comment type="caution">
    <text evidence="10">The sequence shown here is derived from an EMBL/GenBank/DDBJ whole genome shotgun (WGS) entry which is preliminary data.</text>
</comment>
<feature type="domain" description="VPS10" evidence="9">
    <location>
        <begin position="610"/>
        <end position="1195"/>
    </location>
</feature>
<dbReference type="InterPro" id="IPR031777">
    <property type="entry name" value="Sortilin_C"/>
</dbReference>
<dbReference type="InterPro" id="IPR015943">
    <property type="entry name" value="WD40/YVTN_repeat-like_dom_sf"/>
</dbReference>
<dbReference type="InterPro" id="IPR006581">
    <property type="entry name" value="VPS10"/>
</dbReference>
<feature type="region of interest" description="Disordered" evidence="6">
    <location>
        <begin position="1300"/>
        <end position="1319"/>
    </location>
</feature>
<evidence type="ECO:0000256" key="5">
    <source>
        <dbReference type="ARBA" id="ARBA00023180"/>
    </source>
</evidence>
<dbReference type="OrthoDB" id="443634at2759"/>
<evidence type="ECO:0000259" key="9">
    <source>
        <dbReference type="SMART" id="SM00602"/>
    </source>
</evidence>
<protein>
    <recommendedName>
        <fullName evidence="9">VPS10 domain-containing protein</fullName>
    </recommendedName>
</protein>
<accession>A0A642USN7</accession>
<evidence type="ECO:0000256" key="8">
    <source>
        <dbReference type="SAM" id="SignalP"/>
    </source>
</evidence>
<keyword evidence="3" id="KW-0677">Repeat</keyword>
<dbReference type="SUPFAM" id="SSF110296">
    <property type="entry name" value="Oligoxyloglucan reducing end-specific cellobiohydrolase"/>
    <property type="match status" value="2"/>
</dbReference>
<dbReference type="GO" id="GO:0007034">
    <property type="term" value="P:vacuolar transport"/>
    <property type="evidence" value="ECO:0007669"/>
    <property type="project" value="UniProtKB-ARBA"/>
</dbReference>
<dbReference type="PANTHER" id="PTHR12106">
    <property type="entry name" value="SORTILIN RELATED"/>
    <property type="match status" value="1"/>
</dbReference>